<dbReference type="OrthoDB" id="1600564at2759"/>
<evidence type="ECO:0000313" key="2">
    <source>
        <dbReference type="EMBL" id="GJE89904.1"/>
    </source>
</evidence>
<proteinExistence type="predicted"/>
<name>A0A9P3LCT3_9APHY</name>
<evidence type="ECO:0008006" key="4">
    <source>
        <dbReference type="Google" id="ProtNLM"/>
    </source>
</evidence>
<sequence>MNKRKHSPVAAPRSSARPSSSEELGHSDKNSGREKPRSDDSKEASTSTKRRKTRSEPEQNEEGPTPLPCPPSDYLPLALGGRHWRGQRSLRNIVVFGDSYSKSSGSTWVDYLLKQRRKTDKTARAHNFASPGATAEDDLAAQTARFFTSFPKRKTNKPPQLDPDSTTYLLFLGINDCGATDADELAPAVERMVDALHDLYVRAAARNFVLVDVPPVDRSPQAVSSGCDGEIAERVRMWNDLLRAQAAEFAAGSAHASVILFSAYTTFADVLDDPEGFDLGEDDPETEGGGFWEDDLHVTEDMHELLAETLLRHLLPRS</sequence>
<protein>
    <recommendedName>
        <fullName evidence="4">Carbohydrate esterase family 16 protein</fullName>
    </recommendedName>
</protein>
<dbReference type="EMBL" id="BPQB01000014">
    <property type="protein sequence ID" value="GJE89904.1"/>
    <property type="molecule type" value="Genomic_DNA"/>
</dbReference>
<dbReference type="GO" id="GO:0016788">
    <property type="term" value="F:hydrolase activity, acting on ester bonds"/>
    <property type="evidence" value="ECO:0007669"/>
    <property type="project" value="InterPro"/>
</dbReference>
<evidence type="ECO:0000256" key="1">
    <source>
        <dbReference type="SAM" id="MobiDB-lite"/>
    </source>
</evidence>
<accession>A0A9P3LCT3</accession>
<dbReference type="InterPro" id="IPR001087">
    <property type="entry name" value="GDSL"/>
</dbReference>
<dbReference type="InterPro" id="IPR051532">
    <property type="entry name" value="Ester_Hydrolysis_Enzymes"/>
</dbReference>
<dbReference type="InterPro" id="IPR036514">
    <property type="entry name" value="SGNH_hydro_sf"/>
</dbReference>
<dbReference type="SUPFAM" id="SSF52266">
    <property type="entry name" value="SGNH hydrolase"/>
    <property type="match status" value="1"/>
</dbReference>
<dbReference type="PANTHER" id="PTHR30383">
    <property type="entry name" value="THIOESTERASE 1/PROTEASE 1/LYSOPHOSPHOLIPASE L1"/>
    <property type="match status" value="1"/>
</dbReference>
<organism evidence="2 3">
    <name type="scientific">Phanerochaete sordida</name>
    <dbReference type="NCBI Taxonomy" id="48140"/>
    <lineage>
        <taxon>Eukaryota</taxon>
        <taxon>Fungi</taxon>
        <taxon>Dikarya</taxon>
        <taxon>Basidiomycota</taxon>
        <taxon>Agaricomycotina</taxon>
        <taxon>Agaricomycetes</taxon>
        <taxon>Polyporales</taxon>
        <taxon>Phanerochaetaceae</taxon>
        <taxon>Phanerochaete</taxon>
    </lineage>
</organism>
<gene>
    <name evidence="2" type="ORF">PsYK624_060160</name>
</gene>
<dbReference type="Pfam" id="PF00657">
    <property type="entry name" value="Lipase_GDSL"/>
    <property type="match status" value="1"/>
</dbReference>
<feature type="compositionally biased region" description="Low complexity" evidence="1">
    <location>
        <begin position="8"/>
        <end position="21"/>
    </location>
</feature>
<keyword evidence="3" id="KW-1185">Reference proteome</keyword>
<feature type="compositionally biased region" description="Basic and acidic residues" evidence="1">
    <location>
        <begin position="23"/>
        <end position="43"/>
    </location>
</feature>
<feature type="region of interest" description="Disordered" evidence="1">
    <location>
        <begin position="1"/>
        <end position="74"/>
    </location>
</feature>
<comment type="caution">
    <text evidence="2">The sequence shown here is derived from an EMBL/GenBank/DDBJ whole genome shotgun (WGS) entry which is preliminary data.</text>
</comment>
<dbReference type="AlphaFoldDB" id="A0A9P3LCT3"/>
<reference evidence="2 3" key="1">
    <citation type="submission" date="2021-08" db="EMBL/GenBank/DDBJ databases">
        <title>Draft Genome Sequence of Phanerochaete sordida strain YK-624.</title>
        <authorList>
            <person name="Mori T."/>
            <person name="Dohra H."/>
            <person name="Suzuki T."/>
            <person name="Kawagishi H."/>
            <person name="Hirai H."/>
        </authorList>
    </citation>
    <scope>NUCLEOTIDE SEQUENCE [LARGE SCALE GENOMIC DNA]</scope>
    <source>
        <strain evidence="2 3">YK-624</strain>
    </source>
</reference>
<dbReference type="Proteomes" id="UP000703269">
    <property type="component" value="Unassembled WGS sequence"/>
</dbReference>
<dbReference type="Gene3D" id="3.40.50.1110">
    <property type="entry name" value="SGNH hydrolase"/>
    <property type="match status" value="1"/>
</dbReference>
<evidence type="ECO:0000313" key="3">
    <source>
        <dbReference type="Proteomes" id="UP000703269"/>
    </source>
</evidence>